<name>A0A0H4PGA3_9BACT</name>
<dbReference type="InterPro" id="IPR045755">
    <property type="entry name" value="FtsL-like"/>
</dbReference>
<sequence>MGVNTFKNKKPIKSSRDQKKSRFNPFAFIERKMDVSALVGENVPIKLVLPLLYASFLAMVYIWSNYKAENTIRKIDKLQQEVEDLRADVTTLEAEYMYASKQSEVAKKIQPLGIIEIEEPPQKIVLEK</sequence>
<keyword evidence="2" id="KW-1133">Transmembrane helix</keyword>
<reference evidence="3 4" key="1">
    <citation type="submission" date="2015-07" db="EMBL/GenBank/DDBJ databases">
        <authorList>
            <person name="Kim K.M."/>
        </authorList>
    </citation>
    <scope>NUCLEOTIDE SEQUENCE [LARGE SCALE GENOMIC DNA]</scope>
    <source>
        <strain evidence="3 4">KCTC 12363</strain>
    </source>
</reference>
<keyword evidence="2" id="KW-0472">Membrane</keyword>
<dbReference type="PATRIC" id="fig|320787.5.peg.2914"/>
<dbReference type="Pfam" id="PF19579">
    <property type="entry name" value="FtsL_2"/>
    <property type="match status" value="1"/>
</dbReference>
<dbReference type="STRING" id="320787.CA2015_2665"/>
<dbReference type="Proteomes" id="UP000036520">
    <property type="component" value="Chromosome"/>
</dbReference>
<dbReference type="RefSeq" id="WP_048642345.1">
    <property type="nucleotide sequence ID" value="NZ_CAXBGM010000063.1"/>
</dbReference>
<feature type="transmembrane region" description="Helical" evidence="2">
    <location>
        <begin position="43"/>
        <end position="64"/>
    </location>
</feature>
<evidence type="ECO:0000313" key="3">
    <source>
        <dbReference type="EMBL" id="AKP52075.1"/>
    </source>
</evidence>
<dbReference type="EMBL" id="CP012040">
    <property type="protein sequence ID" value="AKP52075.1"/>
    <property type="molecule type" value="Genomic_DNA"/>
</dbReference>
<protein>
    <recommendedName>
        <fullName evidence="5">Cell division protein FtsL</fullName>
    </recommendedName>
</protein>
<proteinExistence type="predicted"/>
<dbReference type="KEGG" id="camu:CA2015_2665"/>
<keyword evidence="4" id="KW-1185">Reference proteome</keyword>
<keyword evidence="2" id="KW-0812">Transmembrane</keyword>
<organism evidence="3 4">
    <name type="scientific">Cyclobacterium amurskyense</name>
    <dbReference type="NCBI Taxonomy" id="320787"/>
    <lineage>
        <taxon>Bacteria</taxon>
        <taxon>Pseudomonadati</taxon>
        <taxon>Bacteroidota</taxon>
        <taxon>Cytophagia</taxon>
        <taxon>Cytophagales</taxon>
        <taxon>Cyclobacteriaceae</taxon>
        <taxon>Cyclobacterium</taxon>
    </lineage>
</organism>
<keyword evidence="1" id="KW-0175">Coiled coil</keyword>
<dbReference type="OrthoDB" id="981249at2"/>
<gene>
    <name evidence="3" type="ORF">CA2015_2665</name>
</gene>
<feature type="coiled-coil region" evidence="1">
    <location>
        <begin position="68"/>
        <end position="95"/>
    </location>
</feature>
<evidence type="ECO:0000313" key="4">
    <source>
        <dbReference type="Proteomes" id="UP000036520"/>
    </source>
</evidence>
<evidence type="ECO:0000256" key="2">
    <source>
        <dbReference type="SAM" id="Phobius"/>
    </source>
</evidence>
<evidence type="ECO:0008006" key="5">
    <source>
        <dbReference type="Google" id="ProtNLM"/>
    </source>
</evidence>
<accession>A0A0H4PGA3</accession>
<dbReference type="AlphaFoldDB" id="A0A0H4PGA3"/>
<evidence type="ECO:0000256" key="1">
    <source>
        <dbReference type="SAM" id="Coils"/>
    </source>
</evidence>